<evidence type="ECO:0000259" key="4">
    <source>
        <dbReference type="SMART" id="SM00797"/>
    </source>
</evidence>
<reference evidence="5 6" key="1">
    <citation type="journal article" date="2012" name="J. Bacteriol.">
        <title>Draft Genome Sequence of Oceaniovalibus guishaninsula JLT2003T.</title>
        <authorList>
            <person name="Tang K."/>
            <person name="Liu K."/>
            <person name="Jiao N."/>
        </authorList>
    </citation>
    <scope>NUCLEOTIDE SEQUENCE [LARGE SCALE GENOMIC DNA]</scope>
    <source>
        <strain evidence="5 6">JLT2003</strain>
    </source>
</reference>
<proteinExistence type="predicted"/>
<protein>
    <submittedName>
        <fullName evidence="5">Allophanate hydrolase subunit 2</fullName>
    </submittedName>
</protein>
<accession>K2H9Z0</accession>
<dbReference type="SMART" id="SM00797">
    <property type="entry name" value="AHS2"/>
    <property type="match status" value="1"/>
</dbReference>
<name>K2H9Z0_9RHOB</name>
<dbReference type="PANTHER" id="PTHR43309">
    <property type="entry name" value="5-OXOPROLINASE SUBUNIT C"/>
    <property type="match status" value="1"/>
</dbReference>
<dbReference type="OrthoDB" id="9768696at2"/>
<dbReference type="Pfam" id="PF02626">
    <property type="entry name" value="CT_A_B"/>
    <property type="match status" value="1"/>
</dbReference>
<dbReference type="InterPro" id="IPR003778">
    <property type="entry name" value="CT_A_B"/>
</dbReference>
<dbReference type="GO" id="GO:0005524">
    <property type="term" value="F:ATP binding"/>
    <property type="evidence" value="ECO:0007669"/>
    <property type="project" value="UniProtKB-KW"/>
</dbReference>
<evidence type="ECO:0000313" key="5">
    <source>
        <dbReference type="EMBL" id="EKE44363.1"/>
    </source>
</evidence>
<dbReference type="InterPro" id="IPR052708">
    <property type="entry name" value="PxpC"/>
</dbReference>
<dbReference type="InterPro" id="IPR029000">
    <property type="entry name" value="Cyclophilin-like_dom_sf"/>
</dbReference>
<evidence type="ECO:0000256" key="1">
    <source>
        <dbReference type="ARBA" id="ARBA00022741"/>
    </source>
</evidence>
<dbReference type="Proteomes" id="UP000006765">
    <property type="component" value="Unassembled WGS sequence"/>
</dbReference>
<dbReference type="EMBL" id="AMGO01000021">
    <property type="protein sequence ID" value="EKE44363.1"/>
    <property type="molecule type" value="Genomic_DNA"/>
</dbReference>
<evidence type="ECO:0000256" key="2">
    <source>
        <dbReference type="ARBA" id="ARBA00022801"/>
    </source>
</evidence>
<dbReference type="PANTHER" id="PTHR43309:SF3">
    <property type="entry name" value="5-OXOPROLINASE SUBUNIT C"/>
    <property type="match status" value="1"/>
</dbReference>
<keyword evidence="1" id="KW-0547">Nucleotide-binding</keyword>
<dbReference type="Gene3D" id="2.40.100.10">
    <property type="entry name" value="Cyclophilin-like"/>
    <property type="match status" value="1"/>
</dbReference>
<comment type="caution">
    <text evidence="5">The sequence shown here is derived from an EMBL/GenBank/DDBJ whole genome shotgun (WGS) entry which is preliminary data.</text>
</comment>
<keyword evidence="3" id="KW-0067">ATP-binding</keyword>
<dbReference type="STRING" id="1231392.OCGS_1201"/>
<feature type="domain" description="Carboxyltransferase" evidence="4">
    <location>
        <begin position="25"/>
        <end position="299"/>
    </location>
</feature>
<evidence type="ECO:0000313" key="6">
    <source>
        <dbReference type="Proteomes" id="UP000006765"/>
    </source>
</evidence>
<dbReference type="PATRIC" id="fig|1231392.3.peg.1206"/>
<dbReference type="eggNOG" id="COG1984">
    <property type="taxonomic scope" value="Bacteria"/>
</dbReference>
<keyword evidence="2 5" id="KW-0378">Hydrolase</keyword>
<keyword evidence="6" id="KW-1185">Reference proteome</keyword>
<dbReference type="GO" id="GO:0016787">
    <property type="term" value="F:hydrolase activity"/>
    <property type="evidence" value="ECO:0007669"/>
    <property type="project" value="UniProtKB-KW"/>
</dbReference>
<dbReference type="AlphaFoldDB" id="K2H9Z0"/>
<gene>
    <name evidence="5" type="ORF">OCGS_1201</name>
</gene>
<organism evidence="5 6">
    <name type="scientific">Oceaniovalibus guishaninsula JLT2003</name>
    <dbReference type="NCBI Taxonomy" id="1231392"/>
    <lineage>
        <taxon>Bacteria</taxon>
        <taxon>Pseudomonadati</taxon>
        <taxon>Pseudomonadota</taxon>
        <taxon>Alphaproteobacteria</taxon>
        <taxon>Rhodobacterales</taxon>
        <taxon>Roseobacteraceae</taxon>
        <taxon>Oceaniovalibus</taxon>
    </lineage>
</organism>
<evidence type="ECO:0000256" key="3">
    <source>
        <dbReference type="ARBA" id="ARBA00022840"/>
    </source>
</evidence>
<dbReference type="RefSeq" id="WP_007426353.1">
    <property type="nucleotide sequence ID" value="NZ_AMGO01000021.1"/>
</dbReference>
<sequence length="338" mass="35326">MRALIVHRIGAGCSVQDRGRTGWLAQGLSRGGAADRLALAEGAALLGQPPDLAALELTGAGGTFEATEPMRVALTGARAVLRLGDKDLPPDAVHRVEPGARFSVGAARGGVFAYLNVGGGIDVPPVMGSRAAHLALALGPTLQDGTRLPVGADPGQAVNRGLDPEARLGGGDLRMLPSAHTALFAQDDLARFAATPFVRDPRGNRQGVRLEHDGAPFATQGQLTLLSEVIVPGDVQMTGDGTPYILGPEAQTIGGYPRIGCILPADLPRAMQAAPGDVLRFRFVTPDEALATWRDDDALMAALRARVRPITRDPRDMPDLLSYQLIGGVTSGTPEEEQ</sequence>
<dbReference type="SUPFAM" id="SSF50891">
    <property type="entry name" value="Cyclophilin-like"/>
    <property type="match status" value="1"/>
</dbReference>